<proteinExistence type="predicted"/>
<sequence length="82" mass="9456">MPESLPNGPELWKARRLTPVVLENIQRIMKTFLAVGIFMGHDKALCVESRYVHSQVSSEMHPHDVPHNFTLWLATDKHFCIC</sequence>
<dbReference type="Proteomes" id="UP000283383">
    <property type="component" value="Unassembled WGS sequence"/>
</dbReference>
<protein>
    <submittedName>
        <fullName evidence="1">Uncharacterized protein</fullName>
    </submittedName>
</protein>
<comment type="caution">
    <text evidence="1">The sequence shown here is derived from an EMBL/GenBank/DDBJ whole genome shotgun (WGS) entry which is preliminary data.</text>
</comment>
<evidence type="ECO:0000313" key="2">
    <source>
        <dbReference type="Proteomes" id="UP000283383"/>
    </source>
</evidence>
<evidence type="ECO:0000313" key="1">
    <source>
        <dbReference type="EMBL" id="RKF53792.1"/>
    </source>
</evidence>
<organism evidence="1 2">
    <name type="scientific">Golovinomyces cichoracearum</name>
    <dbReference type="NCBI Taxonomy" id="62708"/>
    <lineage>
        <taxon>Eukaryota</taxon>
        <taxon>Fungi</taxon>
        <taxon>Dikarya</taxon>
        <taxon>Ascomycota</taxon>
        <taxon>Pezizomycotina</taxon>
        <taxon>Leotiomycetes</taxon>
        <taxon>Erysiphales</taxon>
        <taxon>Erysiphaceae</taxon>
        <taxon>Golovinomyces</taxon>
    </lineage>
</organism>
<dbReference type="EMBL" id="MCBQ01021568">
    <property type="protein sequence ID" value="RKF53792.1"/>
    <property type="molecule type" value="Genomic_DNA"/>
</dbReference>
<gene>
    <name evidence="1" type="ORF">GcM3_215030</name>
</gene>
<reference evidence="1 2" key="1">
    <citation type="journal article" date="2018" name="BMC Genomics">
        <title>Comparative genome analyses reveal sequence features reflecting distinct modes of host-adaptation between dicot and monocot powdery mildew.</title>
        <authorList>
            <person name="Wu Y."/>
            <person name="Ma X."/>
            <person name="Pan Z."/>
            <person name="Kale S.D."/>
            <person name="Song Y."/>
            <person name="King H."/>
            <person name="Zhang Q."/>
            <person name="Presley C."/>
            <person name="Deng X."/>
            <person name="Wei C.I."/>
            <person name="Xiao S."/>
        </authorList>
    </citation>
    <scope>NUCLEOTIDE SEQUENCE [LARGE SCALE GENOMIC DNA]</scope>
    <source>
        <strain evidence="1">UMSG3</strain>
    </source>
</reference>
<name>A0A420H8N0_9PEZI</name>
<keyword evidence="2" id="KW-1185">Reference proteome</keyword>
<accession>A0A420H8N0</accession>
<dbReference type="AlphaFoldDB" id="A0A420H8N0"/>